<dbReference type="InterPro" id="IPR019734">
    <property type="entry name" value="TPR_rpt"/>
</dbReference>
<dbReference type="Pfam" id="PF13181">
    <property type="entry name" value="TPR_8"/>
    <property type="match status" value="1"/>
</dbReference>
<evidence type="ECO:0000256" key="3">
    <source>
        <dbReference type="PROSITE-ProRule" id="PRU00339"/>
    </source>
</evidence>
<feature type="repeat" description="TPR" evidence="3">
    <location>
        <begin position="84"/>
        <end position="117"/>
    </location>
</feature>
<dbReference type="PANTHER" id="PTHR44943">
    <property type="entry name" value="CELLULOSE SYNTHASE OPERON PROTEIN C"/>
    <property type="match status" value="1"/>
</dbReference>
<organism evidence="4 5">
    <name type="scientific">Undibacterium hunanense</name>
    <dbReference type="NCBI Taxonomy" id="2762292"/>
    <lineage>
        <taxon>Bacteria</taxon>
        <taxon>Pseudomonadati</taxon>
        <taxon>Pseudomonadota</taxon>
        <taxon>Betaproteobacteria</taxon>
        <taxon>Burkholderiales</taxon>
        <taxon>Oxalobacteraceae</taxon>
        <taxon>Undibacterium</taxon>
    </lineage>
</organism>
<dbReference type="PROSITE" id="PS50293">
    <property type="entry name" value="TPR_REGION"/>
    <property type="match status" value="1"/>
</dbReference>
<dbReference type="Gene3D" id="1.25.40.10">
    <property type="entry name" value="Tetratricopeptide repeat domain"/>
    <property type="match status" value="1"/>
</dbReference>
<dbReference type="EMBL" id="JACOGF010000010">
    <property type="protein sequence ID" value="MBC3919514.1"/>
    <property type="molecule type" value="Genomic_DNA"/>
</dbReference>
<evidence type="ECO:0000313" key="4">
    <source>
        <dbReference type="EMBL" id="MBC3919514.1"/>
    </source>
</evidence>
<dbReference type="PANTHER" id="PTHR44943:SF8">
    <property type="entry name" value="TPR REPEAT-CONTAINING PROTEIN MJ0263"/>
    <property type="match status" value="1"/>
</dbReference>
<dbReference type="RefSeq" id="WP_186948781.1">
    <property type="nucleotide sequence ID" value="NZ_JACOGF010000010.1"/>
</dbReference>
<protein>
    <submittedName>
        <fullName evidence="4">Tetratricopeptide repeat protein</fullName>
    </submittedName>
</protein>
<dbReference type="Proteomes" id="UP000650424">
    <property type="component" value="Unassembled WGS sequence"/>
</dbReference>
<dbReference type="InterPro" id="IPR051685">
    <property type="entry name" value="Ycf3/AcsC/BcsC/TPR_MFPF"/>
</dbReference>
<evidence type="ECO:0000256" key="2">
    <source>
        <dbReference type="ARBA" id="ARBA00022803"/>
    </source>
</evidence>
<gene>
    <name evidence="4" type="ORF">H8L32_18655</name>
</gene>
<dbReference type="Pfam" id="PF00515">
    <property type="entry name" value="TPR_1"/>
    <property type="match status" value="1"/>
</dbReference>
<dbReference type="PROSITE" id="PS50005">
    <property type="entry name" value="TPR"/>
    <property type="match status" value="1"/>
</dbReference>
<evidence type="ECO:0000313" key="5">
    <source>
        <dbReference type="Proteomes" id="UP000650424"/>
    </source>
</evidence>
<dbReference type="SMART" id="SM00028">
    <property type="entry name" value="TPR"/>
    <property type="match status" value="2"/>
</dbReference>
<keyword evidence="5" id="KW-1185">Reference proteome</keyword>
<keyword evidence="1" id="KW-0677">Repeat</keyword>
<dbReference type="SUPFAM" id="SSF48452">
    <property type="entry name" value="TPR-like"/>
    <property type="match status" value="1"/>
</dbReference>
<sequence>MNTAYELASDAHKGHVAMQIAVLVKDFQSSLEAKKWFEIGTTHLGNDFGWPWIISGSNLVSLGEFEAAITCFETALNGNHEEKDEAYFNLGLVYRALERYELASICFEKAIQITPNYDDAINALDGMRHIGETLKSTLKLKSIAGQVH</sequence>
<name>A0ABR6ZV62_9BURK</name>
<comment type="caution">
    <text evidence="4">The sequence shown here is derived from an EMBL/GenBank/DDBJ whole genome shotgun (WGS) entry which is preliminary data.</text>
</comment>
<accession>A0ABR6ZV62</accession>
<dbReference type="InterPro" id="IPR011990">
    <property type="entry name" value="TPR-like_helical_dom_sf"/>
</dbReference>
<reference evidence="4 5" key="1">
    <citation type="submission" date="2020-08" db="EMBL/GenBank/DDBJ databases">
        <title>Novel species isolated from subtropical streams in China.</title>
        <authorList>
            <person name="Lu H."/>
        </authorList>
    </citation>
    <scope>NUCLEOTIDE SEQUENCE [LARGE SCALE GENOMIC DNA]</scope>
    <source>
        <strain evidence="4 5">CY18W</strain>
    </source>
</reference>
<proteinExistence type="predicted"/>
<keyword evidence="2 3" id="KW-0802">TPR repeat</keyword>
<evidence type="ECO:0000256" key="1">
    <source>
        <dbReference type="ARBA" id="ARBA00022737"/>
    </source>
</evidence>